<evidence type="ECO:0000256" key="1">
    <source>
        <dbReference type="SAM" id="MobiDB-lite"/>
    </source>
</evidence>
<accession>A0AAJ0EKB1</accession>
<keyword evidence="4" id="KW-1185">Reference proteome</keyword>
<proteinExistence type="predicted"/>
<name>A0AAJ0EKB1_9PEZI</name>
<comment type="caution">
    <text evidence="3">The sequence shown here is derived from an EMBL/GenBank/DDBJ whole genome shotgun (WGS) entry which is preliminary data.</text>
</comment>
<dbReference type="RefSeq" id="XP_060448352.1">
    <property type="nucleotide sequence ID" value="XM_060595806.1"/>
</dbReference>
<sequence length="85" mass="9200">SFININLVIFSILLNGFLSSRIVDYSINIGEAAYKGVTTMLNSAGVKPTWSRCVVHPLRYNGTSHHSQAHTTTPIGKFGIPSALP</sequence>
<reference evidence="3" key="1">
    <citation type="submission" date="2021-06" db="EMBL/GenBank/DDBJ databases">
        <title>Comparative genomics, transcriptomics and evolutionary studies reveal genomic signatures of adaptation to plant cell wall in hemibiotrophic fungi.</title>
        <authorList>
            <consortium name="DOE Joint Genome Institute"/>
            <person name="Baroncelli R."/>
            <person name="Diaz J.F."/>
            <person name="Benocci T."/>
            <person name="Peng M."/>
            <person name="Battaglia E."/>
            <person name="Haridas S."/>
            <person name="Andreopoulos W."/>
            <person name="Labutti K."/>
            <person name="Pangilinan J."/>
            <person name="Floch G.L."/>
            <person name="Makela M.R."/>
            <person name="Henrissat B."/>
            <person name="Grigoriev I.V."/>
            <person name="Crouch J.A."/>
            <person name="De Vries R.P."/>
            <person name="Sukno S.A."/>
            <person name="Thon M.R."/>
        </authorList>
    </citation>
    <scope>NUCLEOTIDE SEQUENCE</scope>
    <source>
        <strain evidence="3">CBS 102054</strain>
    </source>
</reference>
<dbReference type="Proteomes" id="UP001243989">
    <property type="component" value="Unassembled WGS sequence"/>
</dbReference>
<gene>
    <name evidence="3" type="ORF">BDP81DRAFT_512826</name>
</gene>
<organism evidence="3 4">
    <name type="scientific">Colletotrichum phormii</name>
    <dbReference type="NCBI Taxonomy" id="359342"/>
    <lineage>
        <taxon>Eukaryota</taxon>
        <taxon>Fungi</taxon>
        <taxon>Dikarya</taxon>
        <taxon>Ascomycota</taxon>
        <taxon>Pezizomycotina</taxon>
        <taxon>Sordariomycetes</taxon>
        <taxon>Hypocreomycetidae</taxon>
        <taxon>Glomerellales</taxon>
        <taxon>Glomerellaceae</taxon>
        <taxon>Colletotrichum</taxon>
        <taxon>Colletotrichum acutatum species complex</taxon>
    </lineage>
</organism>
<feature type="non-terminal residue" evidence="3">
    <location>
        <position position="1"/>
    </location>
</feature>
<evidence type="ECO:0000313" key="4">
    <source>
        <dbReference type="Proteomes" id="UP001243989"/>
    </source>
</evidence>
<feature type="compositionally biased region" description="Polar residues" evidence="1">
    <location>
        <begin position="63"/>
        <end position="74"/>
    </location>
</feature>
<dbReference type="AlphaFoldDB" id="A0AAJ0EKB1"/>
<feature type="region of interest" description="Disordered" evidence="1">
    <location>
        <begin position="63"/>
        <end position="85"/>
    </location>
</feature>
<protein>
    <submittedName>
        <fullName evidence="3">Uncharacterized protein</fullName>
    </submittedName>
</protein>
<keyword evidence="2" id="KW-0732">Signal</keyword>
<evidence type="ECO:0000313" key="3">
    <source>
        <dbReference type="EMBL" id="KAK1639745.1"/>
    </source>
</evidence>
<dbReference type="GeneID" id="85480668"/>
<feature type="signal peptide" evidence="2">
    <location>
        <begin position="1"/>
        <end position="19"/>
    </location>
</feature>
<feature type="chain" id="PRO_5042476680" evidence="2">
    <location>
        <begin position="20"/>
        <end position="85"/>
    </location>
</feature>
<evidence type="ECO:0000256" key="2">
    <source>
        <dbReference type="SAM" id="SignalP"/>
    </source>
</evidence>
<dbReference type="EMBL" id="JAHMHQ010000005">
    <property type="protein sequence ID" value="KAK1639745.1"/>
    <property type="molecule type" value="Genomic_DNA"/>
</dbReference>